<dbReference type="EMBL" id="CATQJL010000001">
    <property type="protein sequence ID" value="CAJ0591000.1"/>
    <property type="molecule type" value="Genomic_DNA"/>
</dbReference>
<accession>A0AA36DQ81</accession>
<evidence type="ECO:0000313" key="1">
    <source>
        <dbReference type="EMBL" id="CAJ0591000.1"/>
    </source>
</evidence>
<protein>
    <submittedName>
        <fullName evidence="1">Uncharacterized protein</fullName>
    </submittedName>
</protein>
<evidence type="ECO:0000313" key="2">
    <source>
        <dbReference type="Proteomes" id="UP001176961"/>
    </source>
</evidence>
<reference evidence="1" key="1">
    <citation type="submission" date="2023-07" db="EMBL/GenBank/DDBJ databases">
        <authorList>
            <consortium name="CYATHOMIX"/>
        </authorList>
    </citation>
    <scope>NUCLEOTIDE SEQUENCE</scope>
    <source>
        <strain evidence="1">N/A</strain>
    </source>
</reference>
<dbReference type="AlphaFoldDB" id="A0AA36DQ81"/>
<sequence>MVVGVVAMTQIFTNSQYCQILDGEWIWIGYYYALAYDPSGVSMFHANAVNNIRSPYQAGLGTEVFMTPLLRSVKQGDGLDSGHLTC</sequence>
<gene>
    <name evidence="1" type="ORF">CYNAS_LOCUS2983</name>
</gene>
<dbReference type="Proteomes" id="UP001176961">
    <property type="component" value="Unassembled WGS sequence"/>
</dbReference>
<name>A0AA36DQ81_CYLNA</name>
<comment type="caution">
    <text evidence="1">The sequence shown here is derived from an EMBL/GenBank/DDBJ whole genome shotgun (WGS) entry which is preliminary data.</text>
</comment>
<keyword evidence="2" id="KW-1185">Reference proteome</keyword>
<proteinExistence type="predicted"/>
<organism evidence="1 2">
    <name type="scientific">Cylicocyclus nassatus</name>
    <name type="common">Nematode worm</name>
    <dbReference type="NCBI Taxonomy" id="53992"/>
    <lineage>
        <taxon>Eukaryota</taxon>
        <taxon>Metazoa</taxon>
        <taxon>Ecdysozoa</taxon>
        <taxon>Nematoda</taxon>
        <taxon>Chromadorea</taxon>
        <taxon>Rhabditida</taxon>
        <taxon>Rhabditina</taxon>
        <taxon>Rhabditomorpha</taxon>
        <taxon>Strongyloidea</taxon>
        <taxon>Strongylidae</taxon>
        <taxon>Cylicocyclus</taxon>
    </lineage>
</organism>